<organism evidence="1 2">
    <name type="scientific">Agrocybe pediades</name>
    <dbReference type="NCBI Taxonomy" id="84607"/>
    <lineage>
        <taxon>Eukaryota</taxon>
        <taxon>Fungi</taxon>
        <taxon>Dikarya</taxon>
        <taxon>Basidiomycota</taxon>
        <taxon>Agaricomycotina</taxon>
        <taxon>Agaricomycetes</taxon>
        <taxon>Agaricomycetidae</taxon>
        <taxon>Agaricales</taxon>
        <taxon>Agaricineae</taxon>
        <taxon>Strophariaceae</taxon>
        <taxon>Agrocybe</taxon>
    </lineage>
</organism>
<proteinExistence type="predicted"/>
<keyword evidence="2" id="KW-1185">Reference proteome</keyword>
<reference evidence="1 2" key="1">
    <citation type="submission" date="2019-12" db="EMBL/GenBank/DDBJ databases">
        <authorList>
            <person name="Floudas D."/>
            <person name="Bentzer J."/>
            <person name="Ahren D."/>
            <person name="Johansson T."/>
            <person name="Persson P."/>
            <person name="Tunlid A."/>
        </authorList>
    </citation>
    <scope>NUCLEOTIDE SEQUENCE [LARGE SCALE GENOMIC DNA]</scope>
    <source>
        <strain evidence="1 2">CBS 102.39</strain>
    </source>
</reference>
<sequence length="202" mass="21968">MTSLRRVPKSGKDWTLYDLDAYHVDMRWQDHHTFFGVTSLPNPQVDTELLEANEAADMVEPRNAEFIHLMHLAMLHHTTQASPPQPISSSSCSKGWATSADTGSRAWEGHAAPCVRRVPQCDSGREDRRRELNLSLEGDQGEAVAIAAGGASPEAELIAAAIAAFVQNNVNRQYAGLPELTNTVIPGIIIAGTSLHLQDSYG</sequence>
<evidence type="ECO:0000313" key="1">
    <source>
        <dbReference type="EMBL" id="KAF4616594.1"/>
    </source>
</evidence>
<name>A0A8H4QSM4_9AGAR</name>
<dbReference type="EMBL" id="JAACJL010000031">
    <property type="protein sequence ID" value="KAF4616594.1"/>
    <property type="molecule type" value="Genomic_DNA"/>
</dbReference>
<protein>
    <submittedName>
        <fullName evidence="1">Uncharacterized protein</fullName>
    </submittedName>
</protein>
<dbReference type="Proteomes" id="UP000521872">
    <property type="component" value="Unassembled WGS sequence"/>
</dbReference>
<gene>
    <name evidence="1" type="ORF">D9613_008287</name>
</gene>
<comment type="caution">
    <text evidence="1">The sequence shown here is derived from an EMBL/GenBank/DDBJ whole genome shotgun (WGS) entry which is preliminary data.</text>
</comment>
<dbReference type="AlphaFoldDB" id="A0A8H4QSM4"/>
<evidence type="ECO:0000313" key="2">
    <source>
        <dbReference type="Proteomes" id="UP000521872"/>
    </source>
</evidence>
<accession>A0A8H4QSM4</accession>